<feature type="transmembrane region" description="Helical" evidence="8">
    <location>
        <begin position="127"/>
        <end position="148"/>
    </location>
</feature>
<proteinExistence type="inferred from homology"/>
<keyword evidence="4 8" id="KW-0812">Transmembrane</keyword>
<evidence type="ECO:0000256" key="5">
    <source>
        <dbReference type="ARBA" id="ARBA00022989"/>
    </source>
</evidence>
<comment type="subcellular location">
    <subcellularLocation>
        <location evidence="1">Membrane</location>
        <topology evidence="1">Multi-pass membrane protein</topology>
    </subcellularLocation>
</comment>
<dbReference type="InterPro" id="IPR036837">
    <property type="entry name" value="Cation_efflux_CTD_sf"/>
</dbReference>
<keyword evidence="5 8" id="KW-1133">Transmembrane helix</keyword>
<protein>
    <submittedName>
        <fullName evidence="11">Cation-efflux pump</fullName>
    </submittedName>
</protein>
<dbReference type="GO" id="GO:0015341">
    <property type="term" value="F:zinc efflux antiporter activity"/>
    <property type="evidence" value="ECO:0007669"/>
    <property type="project" value="TreeGrafter"/>
</dbReference>
<organism evidence="11 12">
    <name type="scientific">Baekduia soli</name>
    <dbReference type="NCBI Taxonomy" id="496014"/>
    <lineage>
        <taxon>Bacteria</taxon>
        <taxon>Bacillati</taxon>
        <taxon>Actinomycetota</taxon>
        <taxon>Thermoleophilia</taxon>
        <taxon>Solirubrobacterales</taxon>
        <taxon>Baekduiaceae</taxon>
        <taxon>Baekduia</taxon>
    </lineage>
</organism>
<dbReference type="Pfam" id="PF16916">
    <property type="entry name" value="ZT_dimer"/>
    <property type="match status" value="3"/>
</dbReference>
<dbReference type="InterPro" id="IPR002524">
    <property type="entry name" value="Cation_efflux"/>
</dbReference>
<evidence type="ECO:0000256" key="8">
    <source>
        <dbReference type="SAM" id="Phobius"/>
    </source>
</evidence>
<evidence type="ECO:0000256" key="3">
    <source>
        <dbReference type="ARBA" id="ARBA00022448"/>
    </source>
</evidence>
<accession>A0A5B8UBE1</accession>
<evidence type="ECO:0000256" key="2">
    <source>
        <dbReference type="ARBA" id="ARBA00008114"/>
    </source>
</evidence>
<evidence type="ECO:0000259" key="10">
    <source>
        <dbReference type="Pfam" id="PF16916"/>
    </source>
</evidence>
<dbReference type="Gene3D" id="1.20.1510.10">
    <property type="entry name" value="Cation efflux protein transmembrane domain"/>
    <property type="match status" value="1"/>
</dbReference>
<dbReference type="OrthoDB" id="9806522at2"/>
<dbReference type="KEGG" id="bsol:FSW04_21815"/>
<feature type="domain" description="Cation efflux protein cytoplasmic" evidence="10">
    <location>
        <begin position="225"/>
        <end position="299"/>
    </location>
</feature>
<dbReference type="InterPro" id="IPR027469">
    <property type="entry name" value="Cation_efflux_TMD_sf"/>
</dbReference>
<dbReference type="Gene3D" id="3.30.70.1350">
    <property type="entry name" value="Cation efflux protein, cytoplasmic domain"/>
    <property type="match status" value="3"/>
</dbReference>
<dbReference type="GO" id="GO:0015086">
    <property type="term" value="F:cadmium ion transmembrane transporter activity"/>
    <property type="evidence" value="ECO:0007669"/>
    <property type="project" value="TreeGrafter"/>
</dbReference>
<dbReference type="AlphaFoldDB" id="A0A5B8UBE1"/>
<evidence type="ECO:0000313" key="11">
    <source>
        <dbReference type="EMBL" id="QEC49941.1"/>
    </source>
</evidence>
<feature type="region of interest" description="Disordered" evidence="7">
    <location>
        <begin position="1"/>
        <end position="20"/>
    </location>
</feature>
<feature type="transmembrane region" description="Helical" evidence="8">
    <location>
        <begin position="160"/>
        <end position="183"/>
    </location>
</feature>
<feature type="transmembrane region" description="Helical" evidence="8">
    <location>
        <begin position="195"/>
        <end position="212"/>
    </location>
</feature>
<dbReference type="InterPro" id="IPR058533">
    <property type="entry name" value="Cation_efflux_TM"/>
</dbReference>
<comment type="similarity">
    <text evidence="2">Belongs to the cation diffusion facilitator (CDF) transporter (TC 2.A.4) family.</text>
</comment>
<dbReference type="GO" id="GO:0015093">
    <property type="term" value="F:ferrous iron transmembrane transporter activity"/>
    <property type="evidence" value="ECO:0007669"/>
    <property type="project" value="TreeGrafter"/>
</dbReference>
<evidence type="ECO:0000313" key="12">
    <source>
        <dbReference type="Proteomes" id="UP000321805"/>
    </source>
</evidence>
<dbReference type="GO" id="GO:0005886">
    <property type="term" value="C:plasma membrane"/>
    <property type="evidence" value="ECO:0007669"/>
    <property type="project" value="TreeGrafter"/>
</dbReference>
<dbReference type="EMBL" id="CP042430">
    <property type="protein sequence ID" value="QEC49941.1"/>
    <property type="molecule type" value="Genomic_DNA"/>
</dbReference>
<keyword evidence="6 8" id="KW-0472">Membrane</keyword>
<feature type="domain" description="Cation efflux protein transmembrane" evidence="9">
    <location>
        <begin position="27"/>
        <end position="220"/>
    </location>
</feature>
<dbReference type="Proteomes" id="UP000321805">
    <property type="component" value="Chromosome"/>
</dbReference>
<feature type="transmembrane region" description="Helical" evidence="8">
    <location>
        <begin position="27"/>
        <end position="49"/>
    </location>
</feature>
<feature type="domain" description="Cation efflux protein cytoplasmic" evidence="10">
    <location>
        <begin position="311"/>
        <end position="379"/>
    </location>
</feature>
<dbReference type="SUPFAM" id="SSF160240">
    <property type="entry name" value="Cation efflux protein cytoplasmic domain-like"/>
    <property type="match status" value="3"/>
</dbReference>
<feature type="transmembrane region" description="Helical" evidence="8">
    <location>
        <begin position="55"/>
        <end position="72"/>
    </location>
</feature>
<dbReference type="InterPro" id="IPR050291">
    <property type="entry name" value="CDF_Transporter"/>
</dbReference>
<dbReference type="Pfam" id="PF01545">
    <property type="entry name" value="Cation_efflux"/>
    <property type="match status" value="1"/>
</dbReference>
<keyword evidence="12" id="KW-1185">Reference proteome</keyword>
<dbReference type="SUPFAM" id="SSF161111">
    <property type="entry name" value="Cation efflux protein transmembrane domain-like"/>
    <property type="match status" value="1"/>
</dbReference>
<evidence type="ECO:0000256" key="6">
    <source>
        <dbReference type="ARBA" id="ARBA00023136"/>
    </source>
</evidence>
<dbReference type="NCBIfam" id="TIGR01297">
    <property type="entry name" value="CDF"/>
    <property type="match status" value="1"/>
</dbReference>
<evidence type="ECO:0000259" key="9">
    <source>
        <dbReference type="Pfam" id="PF01545"/>
    </source>
</evidence>
<dbReference type="PANTHER" id="PTHR43840:SF15">
    <property type="entry name" value="MITOCHONDRIAL METAL TRANSPORTER 1-RELATED"/>
    <property type="match status" value="1"/>
</dbReference>
<sequence length="479" mass="49707">MRAAAVAAPAPPAPPASGDGPLRSARVSVAAAAFLVAIKLVAGLVSGSLGLVAEAVHSGTDLVAALLTFLALRVAVRPADREHPYGHGKAEHLAALGEGGFLVLASIFIAGQALLRLASGGDSHVQAQWWTFAVLGVVLAVDLTRMVLSHRAAVRHGSPALAANALHFASDMIGTIAVLIGLVLTRSGTPSADSIAALAVAVLVVTAAVRLMRRNVDVLMDRTPEEAEAAARAAIAMAEPTIELRGLRVRQAAGRHFVEVTVGYRPDATLGQGHAVADAVEDAVQRALPDSDVVVHVEPGASEGDLRGRASAAALTVRGVREVHDVRVADVGGRPELSLHLKLPADLDLGVAHEIANAVEREIFAAVPEAADVHTHIEPLSEEAAEREARRSDVQAEERTVRSVVLEVTGVAPDALRFRAGGDGLVALLTVALSGEQTLDAAHRAATEIEHRIRLRAPSIASVIVHTEPLGPASARRAR</sequence>
<name>A0A5B8UBE1_9ACTN</name>
<reference evidence="11 12" key="1">
    <citation type="journal article" date="2018" name="J. Microbiol.">
        <title>Baekduia soli gen. nov., sp. nov., a novel bacterium isolated from the soil of Baekdu Mountain and proposal of a novel family name, Baekduiaceae fam. nov.</title>
        <authorList>
            <person name="An D.S."/>
            <person name="Siddiqi M.Z."/>
            <person name="Kim K.H."/>
            <person name="Yu H.S."/>
            <person name="Im W.T."/>
        </authorList>
    </citation>
    <scope>NUCLEOTIDE SEQUENCE [LARGE SCALE GENOMIC DNA]</scope>
    <source>
        <strain evidence="11 12">BR7-21</strain>
    </source>
</reference>
<evidence type="ECO:0000256" key="1">
    <source>
        <dbReference type="ARBA" id="ARBA00004141"/>
    </source>
</evidence>
<dbReference type="RefSeq" id="WP_146922306.1">
    <property type="nucleotide sequence ID" value="NZ_CP042430.1"/>
</dbReference>
<dbReference type="GO" id="GO:0006882">
    <property type="term" value="P:intracellular zinc ion homeostasis"/>
    <property type="evidence" value="ECO:0007669"/>
    <property type="project" value="TreeGrafter"/>
</dbReference>
<evidence type="ECO:0000256" key="4">
    <source>
        <dbReference type="ARBA" id="ARBA00022692"/>
    </source>
</evidence>
<evidence type="ECO:0000256" key="7">
    <source>
        <dbReference type="SAM" id="MobiDB-lite"/>
    </source>
</evidence>
<gene>
    <name evidence="11" type="ORF">FSW04_21815</name>
</gene>
<keyword evidence="3" id="KW-0813">Transport</keyword>
<feature type="transmembrane region" description="Helical" evidence="8">
    <location>
        <begin position="93"/>
        <end position="115"/>
    </location>
</feature>
<dbReference type="PANTHER" id="PTHR43840">
    <property type="entry name" value="MITOCHONDRIAL METAL TRANSPORTER 1-RELATED"/>
    <property type="match status" value="1"/>
</dbReference>
<dbReference type="InterPro" id="IPR027470">
    <property type="entry name" value="Cation_efflux_CTD"/>
</dbReference>
<feature type="domain" description="Cation efflux protein cytoplasmic" evidence="10">
    <location>
        <begin position="397"/>
        <end position="469"/>
    </location>
</feature>